<dbReference type="AlphaFoldDB" id="A0A9D2XMS8"/>
<sequence>MEDQSLAAEIPTLRPLNSCPSTPAPDFLLPLGLKPGPQPSFSTSDLQTWSLGSNPDRVQQDAVPGWDSPLRFHGYPIEEYQAIYHSVVDPMLRKRNGKRRKYSQKLGRQIKKRLSKRLSHPQLKVRETVGGLLLIEESKAVAKLPHLDVSDEPKVNVPNCSDTQPTAETSAAAV</sequence>
<feature type="compositionally biased region" description="Polar residues" evidence="1">
    <location>
        <begin position="158"/>
        <end position="174"/>
    </location>
</feature>
<organism evidence="2 3">
    <name type="scientific">Nothobranchius furzeri</name>
    <name type="common">Turquoise killifish</name>
    <dbReference type="NCBI Taxonomy" id="105023"/>
    <lineage>
        <taxon>Eukaryota</taxon>
        <taxon>Metazoa</taxon>
        <taxon>Chordata</taxon>
        <taxon>Craniata</taxon>
        <taxon>Vertebrata</taxon>
        <taxon>Euteleostomi</taxon>
        <taxon>Actinopterygii</taxon>
        <taxon>Neopterygii</taxon>
        <taxon>Teleostei</taxon>
        <taxon>Neoteleostei</taxon>
        <taxon>Acanthomorphata</taxon>
        <taxon>Ovalentaria</taxon>
        <taxon>Atherinomorphae</taxon>
        <taxon>Cyprinodontiformes</taxon>
        <taxon>Nothobranchiidae</taxon>
        <taxon>Nothobranchius</taxon>
    </lineage>
</organism>
<dbReference type="EMBL" id="JAAVVJ010000016">
    <property type="protein sequence ID" value="KAF7205092.1"/>
    <property type="molecule type" value="Genomic_DNA"/>
</dbReference>
<dbReference type="Proteomes" id="UP000822369">
    <property type="component" value="Chromosome 16"/>
</dbReference>
<name>A0A9D2XMS8_NOTFU</name>
<gene>
    <name evidence="2" type="ORF">G4P62_018673</name>
</gene>
<comment type="caution">
    <text evidence="2">The sequence shown here is derived from an EMBL/GenBank/DDBJ whole genome shotgun (WGS) entry which is preliminary data.</text>
</comment>
<dbReference type="InterPro" id="IPR028970">
    <property type="entry name" value="DUF4662"/>
</dbReference>
<protein>
    <submittedName>
        <fullName evidence="2">Transcript variant X2</fullName>
    </submittedName>
</protein>
<dbReference type="OrthoDB" id="8417148at2759"/>
<evidence type="ECO:0000256" key="1">
    <source>
        <dbReference type="SAM" id="MobiDB-lite"/>
    </source>
</evidence>
<feature type="region of interest" description="Disordered" evidence="1">
    <location>
        <begin position="1"/>
        <end position="27"/>
    </location>
</feature>
<feature type="region of interest" description="Disordered" evidence="1">
    <location>
        <begin position="150"/>
        <end position="174"/>
    </location>
</feature>
<reference evidence="2" key="1">
    <citation type="submission" date="2020-03" db="EMBL/GenBank/DDBJ databases">
        <title>Intra-Species Differences in Population Size shape Life History and Genome Evolution.</title>
        <authorList>
            <person name="Willemsen D."/>
            <person name="Cui R."/>
            <person name="Valenzano D.R."/>
        </authorList>
    </citation>
    <scope>NUCLEOTIDE SEQUENCE</scope>
    <source>
        <strain evidence="2">GRZ</strain>
        <tissue evidence="2">Whole</tissue>
    </source>
</reference>
<proteinExistence type="predicted"/>
<accession>A0A9D2XMS8</accession>
<evidence type="ECO:0000313" key="3">
    <source>
        <dbReference type="Proteomes" id="UP000822369"/>
    </source>
</evidence>
<dbReference type="Pfam" id="PF15578">
    <property type="entry name" value="DUF4662"/>
    <property type="match status" value="1"/>
</dbReference>
<dbReference type="PANTHER" id="PTHR15578">
    <property type="entry name" value="CHROMOSOME 8 C22ORF31 HOMOLOG"/>
    <property type="match status" value="1"/>
</dbReference>
<evidence type="ECO:0000313" key="2">
    <source>
        <dbReference type="EMBL" id="KAF7205092.1"/>
    </source>
</evidence>
<dbReference type="PANTHER" id="PTHR15578:SF0">
    <property type="entry name" value="CHROMOSOME 22 OPEN READING FRAME 31"/>
    <property type="match status" value="1"/>
</dbReference>